<dbReference type="OrthoDB" id="7375033at2"/>
<protein>
    <submittedName>
        <fullName evidence="2">Tripartite tricarboxylate transporter substrate binding protein</fullName>
    </submittedName>
</protein>
<reference evidence="2 3" key="1">
    <citation type="submission" date="2019-04" db="EMBL/GenBank/DDBJ databases">
        <title>Phreatobacter aquaticus sp. nov.</title>
        <authorList>
            <person name="Choi A."/>
            <person name="Baek K."/>
        </authorList>
    </citation>
    <scope>NUCLEOTIDE SEQUENCE [LARGE SCALE GENOMIC DNA]</scope>
    <source>
        <strain evidence="2 3">NMCR1094</strain>
    </source>
</reference>
<dbReference type="KEGG" id="paqt:E8L99_20120"/>
<dbReference type="CDD" id="cd07012">
    <property type="entry name" value="PBP2_Bug_TTT"/>
    <property type="match status" value="1"/>
</dbReference>
<name>A0A4D7QLA1_9HYPH</name>
<dbReference type="PANTHER" id="PTHR42928">
    <property type="entry name" value="TRICARBOXYLATE-BINDING PROTEIN"/>
    <property type="match status" value="1"/>
</dbReference>
<gene>
    <name evidence="2" type="ORF">E8L99_20120</name>
</gene>
<dbReference type="InterPro" id="IPR042100">
    <property type="entry name" value="Bug_dom1"/>
</dbReference>
<keyword evidence="3" id="KW-1185">Reference proteome</keyword>
<evidence type="ECO:0000313" key="2">
    <source>
        <dbReference type="EMBL" id="QCK87895.1"/>
    </source>
</evidence>
<evidence type="ECO:0000256" key="1">
    <source>
        <dbReference type="ARBA" id="ARBA00006987"/>
    </source>
</evidence>
<dbReference type="Gene3D" id="3.40.190.150">
    <property type="entry name" value="Bordetella uptake gene, domain 1"/>
    <property type="match status" value="1"/>
</dbReference>
<comment type="similarity">
    <text evidence="1">Belongs to the UPF0065 (bug) family.</text>
</comment>
<dbReference type="PANTHER" id="PTHR42928:SF5">
    <property type="entry name" value="BLR1237 PROTEIN"/>
    <property type="match status" value="1"/>
</dbReference>
<dbReference type="Pfam" id="PF03401">
    <property type="entry name" value="TctC"/>
    <property type="match status" value="1"/>
</dbReference>
<dbReference type="Proteomes" id="UP000298588">
    <property type="component" value="Chromosome"/>
</dbReference>
<dbReference type="InterPro" id="IPR005064">
    <property type="entry name" value="BUG"/>
</dbReference>
<sequence length="328" mass="34217">MLNRRALTLGAMTATTALLPHASRAQSDYPNKALRLVVPFPAGGATDVVARQYAQALGLQLGREVVVENKAGASGAIGTADVARSRPDGYSLIFGTATTHALHNVVAKVQLYDAVKDFTPIGLIGAAPLVFVANARLPGDLRSILAQAKANPGTMSYGSPGQGTFMHLAAERLKQAADGAMITHVPYRGSGPAMNDLLGGHIALMVDTVATALPQHRSGSVRILAIASEQRSPLAPEIPTIDEAMGMTGFAAALWNVVAVPAGTPPEIVERLNAATLRIVADPAFIAKMSELGVEAARPASPSQARDYIIAEQARWKPVMEKAGIVAE</sequence>
<dbReference type="EMBL" id="CP039865">
    <property type="protein sequence ID" value="QCK87895.1"/>
    <property type="molecule type" value="Genomic_DNA"/>
</dbReference>
<dbReference type="AlphaFoldDB" id="A0A4D7QLA1"/>
<dbReference type="Gene3D" id="3.40.190.10">
    <property type="entry name" value="Periplasmic binding protein-like II"/>
    <property type="match status" value="1"/>
</dbReference>
<evidence type="ECO:0000313" key="3">
    <source>
        <dbReference type="Proteomes" id="UP000298588"/>
    </source>
</evidence>
<dbReference type="RefSeq" id="WP_137101223.1">
    <property type="nucleotide sequence ID" value="NZ_CP039865.1"/>
</dbReference>
<dbReference type="SUPFAM" id="SSF53850">
    <property type="entry name" value="Periplasmic binding protein-like II"/>
    <property type="match status" value="1"/>
</dbReference>
<accession>A0A4D7QLA1</accession>
<organism evidence="2 3">
    <name type="scientific">Phreatobacter aquaticus</name>
    <dbReference type="NCBI Taxonomy" id="2570229"/>
    <lineage>
        <taxon>Bacteria</taxon>
        <taxon>Pseudomonadati</taxon>
        <taxon>Pseudomonadota</taxon>
        <taxon>Alphaproteobacteria</taxon>
        <taxon>Hyphomicrobiales</taxon>
        <taxon>Phreatobacteraceae</taxon>
        <taxon>Phreatobacter</taxon>
    </lineage>
</organism>
<dbReference type="PIRSF" id="PIRSF017082">
    <property type="entry name" value="YflP"/>
    <property type="match status" value="1"/>
</dbReference>
<proteinExistence type="inferred from homology"/>